<comment type="caution">
    <text evidence="2">The sequence shown here is derived from an EMBL/GenBank/DDBJ whole genome shotgun (WGS) entry which is preliminary data.</text>
</comment>
<feature type="domain" description="Core shell protein Gag P30" evidence="1">
    <location>
        <begin position="9"/>
        <end position="210"/>
    </location>
</feature>
<organism evidence="2 3">
    <name type="scientific">Rousettus aegyptiacus</name>
    <name type="common">Egyptian fruit bat</name>
    <name type="synonym">Pteropus aegyptiacus</name>
    <dbReference type="NCBI Taxonomy" id="9407"/>
    <lineage>
        <taxon>Eukaryota</taxon>
        <taxon>Metazoa</taxon>
        <taxon>Chordata</taxon>
        <taxon>Craniata</taxon>
        <taxon>Vertebrata</taxon>
        <taxon>Euteleostomi</taxon>
        <taxon>Mammalia</taxon>
        <taxon>Eutheria</taxon>
        <taxon>Laurasiatheria</taxon>
        <taxon>Chiroptera</taxon>
        <taxon>Yinpterochiroptera</taxon>
        <taxon>Pteropodoidea</taxon>
        <taxon>Pteropodidae</taxon>
        <taxon>Rousettinae</taxon>
        <taxon>Rousettus</taxon>
    </lineage>
</organism>
<dbReference type="InterPro" id="IPR050462">
    <property type="entry name" value="Retroviral_Gag-Pol_poly"/>
</dbReference>
<dbReference type="AlphaFoldDB" id="A0A7J8JGQ4"/>
<dbReference type="Proteomes" id="UP000593571">
    <property type="component" value="Unassembled WGS sequence"/>
</dbReference>
<evidence type="ECO:0000259" key="1">
    <source>
        <dbReference type="Pfam" id="PF02093"/>
    </source>
</evidence>
<dbReference type="Gene3D" id="1.10.375.10">
    <property type="entry name" value="Human Immunodeficiency Virus Type 1 Capsid Protein"/>
    <property type="match status" value="1"/>
</dbReference>
<proteinExistence type="predicted"/>
<accession>A0A7J8JGQ4</accession>
<dbReference type="EMBL" id="JACASE010000002">
    <property type="protein sequence ID" value="KAF6495868.1"/>
    <property type="molecule type" value="Genomic_DNA"/>
</dbReference>
<protein>
    <recommendedName>
        <fullName evidence="1">Core shell protein Gag P30 domain-containing protein</fullName>
    </recommendedName>
</protein>
<dbReference type="InterPro" id="IPR003036">
    <property type="entry name" value="Gag_P30"/>
</dbReference>
<dbReference type="Pfam" id="PF02093">
    <property type="entry name" value="Gag_p30"/>
    <property type="match status" value="1"/>
</dbReference>
<keyword evidence="3" id="KW-1185">Reference proteome</keyword>
<reference evidence="2 3" key="1">
    <citation type="journal article" date="2020" name="Nature">
        <title>Six reference-quality genomes reveal evolution of bat adaptations.</title>
        <authorList>
            <person name="Jebb D."/>
            <person name="Huang Z."/>
            <person name="Pippel M."/>
            <person name="Hughes G.M."/>
            <person name="Lavrichenko K."/>
            <person name="Devanna P."/>
            <person name="Winkler S."/>
            <person name="Jermiin L.S."/>
            <person name="Skirmuntt E.C."/>
            <person name="Katzourakis A."/>
            <person name="Burkitt-Gray L."/>
            <person name="Ray D.A."/>
            <person name="Sullivan K.A.M."/>
            <person name="Roscito J.G."/>
            <person name="Kirilenko B.M."/>
            <person name="Davalos L.M."/>
            <person name="Corthals A.P."/>
            <person name="Power M.L."/>
            <person name="Jones G."/>
            <person name="Ransome R.D."/>
            <person name="Dechmann D.K.N."/>
            <person name="Locatelli A.G."/>
            <person name="Puechmaille S.J."/>
            <person name="Fedrigo O."/>
            <person name="Jarvis E.D."/>
            <person name="Hiller M."/>
            <person name="Vernes S.C."/>
            <person name="Myers E.W."/>
            <person name="Teeling E.C."/>
        </authorList>
    </citation>
    <scope>NUCLEOTIDE SEQUENCE [LARGE SCALE GENOMIC DNA]</scope>
    <source>
        <strain evidence="2">MRouAeg1</strain>
        <tissue evidence="2">Muscle</tissue>
    </source>
</reference>
<dbReference type="InterPro" id="IPR008919">
    <property type="entry name" value="Retrov_capsid_N"/>
</dbReference>
<sequence length="239" mass="27100">MVYVPFLTSDLYNWKAQNLPFSEKPQALMRLLESVFQTHRPTQDDCQQLLVTLFTAEERGRIWGIWTEAQKIVAGVRGVEEALEQIEEEFPSTRPDWGHNSQAGRTSLDRHHQILIGGIRMAACQPTNLSKVTEVIQGPQESPGAFLERLQEAYRLYNPINPEAPENQRAINVVFATQAAPDIQLKLQKLEGFAGMNLPQLVEIAQKMFNNREAPHDPKRMAKIMVAAIQEERSGKTRA</sequence>
<dbReference type="GO" id="GO:0019068">
    <property type="term" value="P:virion assembly"/>
    <property type="evidence" value="ECO:0007669"/>
    <property type="project" value="InterPro"/>
</dbReference>
<name>A0A7J8JGQ4_ROUAE</name>
<gene>
    <name evidence="2" type="ORF">HJG63_010203</name>
</gene>
<dbReference type="SUPFAM" id="SSF47943">
    <property type="entry name" value="Retrovirus capsid protein, N-terminal core domain"/>
    <property type="match status" value="1"/>
</dbReference>
<dbReference type="PANTHER" id="PTHR33166">
    <property type="entry name" value="GAG_P30 DOMAIN-CONTAINING PROTEIN"/>
    <property type="match status" value="1"/>
</dbReference>
<evidence type="ECO:0000313" key="3">
    <source>
        <dbReference type="Proteomes" id="UP000593571"/>
    </source>
</evidence>
<evidence type="ECO:0000313" key="2">
    <source>
        <dbReference type="EMBL" id="KAF6495868.1"/>
    </source>
</evidence>